<dbReference type="InterPro" id="IPR000719">
    <property type="entry name" value="Prot_kinase_dom"/>
</dbReference>
<dbReference type="RefSeq" id="XP_004030986.1">
    <property type="nucleotide sequence ID" value="XM_004030938.1"/>
</dbReference>
<dbReference type="EMBL" id="GL984109">
    <property type="protein sequence ID" value="EGR29750.1"/>
    <property type="molecule type" value="Genomic_DNA"/>
</dbReference>
<keyword evidence="4" id="KW-0723">Serine/threonine-protein kinase</keyword>
<evidence type="ECO:0000256" key="6">
    <source>
        <dbReference type="ARBA" id="ARBA00022723"/>
    </source>
</evidence>
<dbReference type="OMA" id="TYLAEYP"/>
<name>G0QYG4_ICHMU</name>
<evidence type="ECO:0000259" key="15">
    <source>
        <dbReference type="PROSITE" id="PS50011"/>
    </source>
</evidence>
<dbReference type="Proteomes" id="UP000008983">
    <property type="component" value="Unassembled WGS sequence"/>
</dbReference>
<evidence type="ECO:0000256" key="13">
    <source>
        <dbReference type="ARBA" id="ARBA00047899"/>
    </source>
</evidence>
<gene>
    <name evidence="16" type="ORF">IMG5_149340</name>
</gene>
<evidence type="ECO:0000256" key="11">
    <source>
        <dbReference type="ARBA" id="ARBA00022840"/>
    </source>
</evidence>
<evidence type="ECO:0000256" key="12">
    <source>
        <dbReference type="ARBA" id="ARBA00024334"/>
    </source>
</evidence>
<dbReference type="AlphaFoldDB" id="G0QYG4"/>
<dbReference type="PROSITE" id="PS00108">
    <property type="entry name" value="PROTEIN_KINASE_ST"/>
    <property type="match status" value="1"/>
</dbReference>
<keyword evidence="8" id="KW-0547">Nucleotide-binding</keyword>
<evidence type="ECO:0000256" key="8">
    <source>
        <dbReference type="ARBA" id="ARBA00022741"/>
    </source>
</evidence>
<comment type="catalytic activity">
    <reaction evidence="13">
        <text>L-threonyl-[protein] + ATP = O-phospho-L-threonyl-[protein] + ADP + H(+)</text>
        <dbReference type="Rhea" id="RHEA:46608"/>
        <dbReference type="Rhea" id="RHEA-COMP:11060"/>
        <dbReference type="Rhea" id="RHEA-COMP:11605"/>
        <dbReference type="ChEBI" id="CHEBI:15378"/>
        <dbReference type="ChEBI" id="CHEBI:30013"/>
        <dbReference type="ChEBI" id="CHEBI:30616"/>
        <dbReference type="ChEBI" id="CHEBI:61977"/>
        <dbReference type="ChEBI" id="CHEBI:456216"/>
        <dbReference type="EC" id="2.7.11.1"/>
    </reaction>
</comment>
<keyword evidence="5" id="KW-0808">Transferase</keyword>
<dbReference type="InterPro" id="IPR011009">
    <property type="entry name" value="Kinase-like_dom_sf"/>
</dbReference>
<accession>G0QYG4</accession>
<dbReference type="FunFam" id="1.10.510.10:FF:000571">
    <property type="entry name" value="Maternal embryonic leucine zipper kinase"/>
    <property type="match status" value="1"/>
</dbReference>
<dbReference type="Pfam" id="PF00069">
    <property type="entry name" value="Pkinase"/>
    <property type="match status" value="1"/>
</dbReference>
<dbReference type="PROSITE" id="PS50011">
    <property type="entry name" value="PROTEIN_KINASE_DOM"/>
    <property type="match status" value="1"/>
</dbReference>
<keyword evidence="17" id="KW-1185">Reference proteome</keyword>
<evidence type="ECO:0000256" key="1">
    <source>
        <dbReference type="ARBA" id="ARBA00001946"/>
    </source>
</evidence>
<evidence type="ECO:0000256" key="10">
    <source>
        <dbReference type="ARBA" id="ARBA00022837"/>
    </source>
</evidence>
<dbReference type="Gene3D" id="3.30.200.20">
    <property type="entry name" value="Phosphorylase Kinase, domain 1"/>
    <property type="match status" value="1"/>
</dbReference>
<keyword evidence="6" id="KW-0479">Metal-binding</keyword>
<comment type="cofactor">
    <cofactor evidence="1">
        <name>Mg(2+)</name>
        <dbReference type="ChEBI" id="CHEBI:18420"/>
    </cofactor>
</comment>
<dbReference type="GO" id="GO:0005524">
    <property type="term" value="F:ATP binding"/>
    <property type="evidence" value="ECO:0007669"/>
    <property type="project" value="UniProtKB-KW"/>
</dbReference>
<organism evidence="16 17">
    <name type="scientific">Ichthyophthirius multifiliis</name>
    <name type="common">White spot disease agent</name>
    <name type="synonym">Ich</name>
    <dbReference type="NCBI Taxonomy" id="5932"/>
    <lineage>
        <taxon>Eukaryota</taxon>
        <taxon>Sar</taxon>
        <taxon>Alveolata</taxon>
        <taxon>Ciliophora</taxon>
        <taxon>Intramacronucleata</taxon>
        <taxon>Oligohymenophorea</taxon>
        <taxon>Hymenostomatida</taxon>
        <taxon>Ophryoglenina</taxon>
        <taxon>Ichthyophthirius</taxon>
    </lineage>
</organism>
<evidence type="ECO:0000313" key="16">
    <source>
        <dbReference type="EMBL" id="EGR29750.1"/>
    </source>
</evidence>
<feature type="domain" description="Protein kinase" evidence="15">
    <location>
        <begin position="48"/>
        <end position="309"/>
    </location>
</feature>
<dbReference type="EC" id="2.7.11.1" evidence="3"/>
<dbReference type="STRING" id="857967.G0QYG4"/>
<comment type="similarity">
    <text evidence="12">Belongs to the protein kinase superfamily. Ser/Thr protein kinase family. CDPK subfamily.</text>
</comment>
<keyword evidence="11" id="KW-0067">ATP-binding</keyword>
<keyword evidence="7" id="KW-0677">Repeat</keyword>
<dbReference type="Gene3D" id="1.10.510.10">
    <property type="entry name" value="Transferase(Phosphotransferase) domain 1"/>
    <property type="match status" value="1"/>
</dbReference>
<evidence type="ECO:0000256" key="14">
    <source>
        <dbReference type="ARBA" id="ARBA00048679"/>
    </source>
</evidence>
<dbReference type="SUPFAM" id="SSF56112">
    <property type="entry name" value="Protein kinase-like (PK-like)"/>
    <property type="match status" value="1"/>
</dbReference>
<dbReference type="eggNOG" id="KOG0032">
    <property type="taxonomic scope" value="Eukaryota"/>
</dbReference>
<dbReference type="GeneID" id="14905858"/>
<keyword evidence="10" id="KW-0106">Calcium</keyword>
<proteinExistence type="inferred from homology"/>
<evidence type="ECO:0000313" key="17">
    <source>
        <dbReference type="Proteomes" id="UP000008983"/>
    </source>
</evidence>
<sequence>MYQQIKQIQQRTNNKLSINKLKQSCQQQFQVSPDIFIHLRVGSISEHYKVGKILGEDDFGQVYKVTHKTTDKVMTMETLKRQSLIKQEEEQLFSEIKILKNLDHTNILKLIELFQDNKNYYVITEFCSGGDLLAKIIYFKIYTQKMAADFIKQIHSFLVYCHANNILHRDFKPENLLFDNDFRNANLKVTYFANSIILDISKQINYVFLSNLYFIYILKFLIIKRKNYDEKCDIWSCGIILYVILCGYPPFNVRNKEEILIKVKAGKLKFDQQDWDKISNDAKNLIIKMLNYDPKKRISAQLALIDQWVQKNAQSIPINQRCFKIQICFIEVQKQNRLLIYLLLVRQLIRKKMKNYKYRLSHQIQMGMEC</sequence>
<evidence type="ECO:0000256" key="9">
    <source>
        <dbReference type="ARBA" id="ARBA00022777"/>
    </source>
</evidence>
<protein>
    <recommendedName>
        <fullName evidence="3">non-specific serine/threonine protein kinase</fullName>
        <ecNumber evidence="3">2.7.11.1</ecNumber>
    </recommendedName>
</protein>
<dbReference type="CDD" id="cd05117">
    <property type="entry name" value="STKc_CAMK"/>
    <property type="match status" value="1"/>
</dbReference>
<evidence type="ECO:0000256" key="2">
    <source>
        <dbReference type="ARBA" id="ARBA00011245"/>
    </source>
</evidence>
<evidence type="ECO:0000256" key="5">
    <source>
        <dbReference type="ARBA" id="ARBA00022679"/>
    </source>
</evidence>
<dbReference type="GO" id="GO:0046872">
    <property type="term" value="F:metal ion binding"/>
    <property type="evidence" value="ECO:0007669"/>
    <property type="project" value="UniProtKB-KW"/>
</dbReference>
<comment type="subunit">
    <text evidence="2">Monomer.</text>
</comment>
<dbReference type="PANTHER" id="PTHR24349">
    <property type="entry name" value="SERINE/THREONINE-PROTEIN KINASE"/>
    <property type="match status" value="1"/>
</dbReference>
<dbReference type="InParanoid" id="G0QYG4"/>
<dbReference type="FunFam" id="3.30.200.20:FF:000315">
    <property type="entry name" value="Calcium-dependent protein kinase 3"/>
    <property type="match status" value="1"/>
</dbReference>
<evidence type="ECO:0000256" key="3">
    <source>
        <dbReference type="ARBA" id="ARBA00012513"/>
    </source>
</evidence>
<reference evidence="16 17" key="1">
    <citation type="submission" date="2011-07" db="EMBL/GenBank/DDBJ databases">
        <authorList>
            <person name="Coyne R."/>
            <person name="Brami D."/>
            <person name="Johnson J."/>
            <person name="Hostetler J."/>
            <person name="Hannick L."/>
            <person name="Clark T."/>
            <person name="Cassidy-Hanley D."/>
            <person name="Inman J."/>
        </authorList>
    </citation>
    <scope>NUCLEOTIDE SEQUENCE [LARGE SCALE GENOMIC DNA]</scope>
    <source>
        <strain evidence="16 17">G5</strain>
    </source>
</reference>
<dbReference type="OrthoDB" id="40902at2759"/>
<dbReference type="InterPro" id="IPR008271">
    <property type="entry name" value="Ser/Thr_kinase_AS"/>
</dbReference>
<comment type="catalytic activity">
    <reaction evidence="14">
        <text>L-seryl-[protein] + ATP = O-phospho-L-seryl-[protein] + ADP + H(+)</text>
        <dbReference type="Rhea" id="RHEA:17989"/>
        <dbReference type="Rhea" id="RHEA-COMP:9863"/>
        <dbReference type="Rhea" id="RHEA-COMP:11604"/>
        <dbReference type="ChEBI" id="CHEBI:15378"/>
        <dbReference type="ChEBI" id="CHEBI:29999"/>
        <dbReference type="ChEBI" id="CHEBI:30616"/>
        <dbReference type="ChEBI" id="CHEBI:83421"/>
        <dbReference type="ChEBI" id="CHEBI:456216"/>
        <dbReference type="EC" id="2.7.11.1"/>
    </reaction>
</comment>
<evidence type="ECO:0000256" key="4">
    <source>
        <dbReference type="ARBA" id="ARBA00022527"/>
    </source>
</evidence>
<dbReference type="InterPro" id="IPR050205">
    <property type="entry name" value="CDPK_Ser/Thr_kinases"/>
</dbReference>
<dbReference type="GO" id="GO:0004674">
    <property type="term" value="F:protein serine/threonine kinase activity"/>
    <property type="evidence" value="ECO:0007669"/>
    <property type="project" value="UniProtKB-KW"/>
</dbReference>
<evidence type="ECO:0000256" key="7">
    <source>
        <dbReference type="ARBA" id="ARBA00022737"/>
    </source>
</evidence>
<keyword evidence="9" id="KW-0418">Kinase</keyword>